<comment type="caution">
    <text evidence="2">The sequence shown here is derived from an EMBL/GenBank/DDBJ whole genome shotgun (WGS) entry which is preliminary data.</text>
</comment>
<reference evidence="2 3" key="1">
    <citation type="journal article" date="2019" name="Sci. Rep.">
        <title>Orb-weaving spider Araneus ventricosus genome elucidates the spidroin gene catalogue.</title>
        <authorList>
            <person name="Kono N."/>
            <person name="Nakamura H."/>
            <person name="Ohtoshi R."/>
            <person name="Moran D.A.P."/>
            <person name="Shinohara A."/>
            <person name="Yoshida Y."/>
            <person name="Fujiwara M."/>
            <person name="Mori M."/>
            <person name="Tomita M."/>
            <person name="Arakawa K."/>
        </authorList>
    </citation>
    <scope>NUCLEOTIDE SEQUENCE [LARGE SCALE GENOMIC DNA]</scope>
</reference>
<dbReference type="EMBL" id="BGPR01072320">
    <property type="protein sequence ID" value="GBO45266.1"/>
    <property type="molecule type" value="Genomic_DNA"/>
</dbReference>
<sequence length="123" mass="13972">MTILNRPLNFEPWTHEEDKPLLKLYSTSADLLDEDERLKVIIAMESSRSQTITEKRNAKEFLYPVHAEKGDHPSLCPPLLVLRIHNTALHSEGTSRSEDEITTIATHAPRTAYPPRLRSISTA</sequence>
<evidence type="ECO:0000313" key="3">
    <source>
        <dbReference type="Proteomes" id="UP000499080"/>
    </source>
</evidence>
<evidence type="ECO:0000313" key="2">
    <source>
        <dbReference type="EMBL" id="GBO45266.1"/>
    </source>
</evidence>
<evidence type="ECO:0000256" key="1">
    <source>
        <dbReference type="SAM" id="MobiDB-lite"/>
    </source>
</evidence>
<accession>A0A4Y2X7U5</accession>
<keyword evidence="3" id="KW-1185">Reference proteome</keyword>
<name>A0A4Y2X7U5_ARAVE</name>
<feature type="region of interest" description="Disordered" evidence="1">
    <location>
        <begin position="91"/>
        <end position="123"/>
    </location>
</feature>
<dbReference type="AlphaFoldDB" id="A0A4Y2X7U5"/>
<organism evidence="2 3">
    <name type="scientific">Araneus ventricosus</name>
    <name type="common">Orbweaver spider</name>
    <name type="synonym">Epeira ventricosa</name>
    <dbReference type="NCBI Taxonomy" id="182803"/>
    <lineage>
        <taxon>Eukaryota</taxon>
        <taxon>Metazoa</taxon>
        <taxon>Ecdysozoa</taxon>
        <taxon>Arthropoda</taxon>
        <taxon>Chelicerata</taxon>
        <taxon>Arachnida</taxon>
        <taxon>Araneae</taxon>
        <taxon>Araneomorphae</taxon>
        <taxon>Entelegynae</taxon>
        <taxon>Araneoidea</taxon>
        <taxon>Araneidae</taxon>
        <taxon>Araneus</taxon>
    </lineage>
</organism>
<dbReference type="Proteomes" id="UP000499080">
    <property type="component" value="Unassembled WGS sequence"/>
</dbReference>
<gene>
    <name evidence="2" type="ORF">AVEN_22285_1</name>
</gene>
<proteinExistence type="predicted"/>
<protein>
    <submittedName>
        <fullName evidence="2">Uncharacterized protein</fullName>
    </submittedName>
</protein>